<evidence type="ECO:0000256" key="3">
    <source>
        <dbReference type="ARBA" id="ARBA00022691"/>
    </source>
</evidence>
<keyword evidence="3" id="KW-0949">S-adenosyl-L-methionine</keyword>
<accession>A0ABS6VJG1</accession>
<reference evidence="4 5" key="1">
    <citation type="submission" date="2021-07" db="EMBL/GenBank/DDBJ databases">
        <title>A novel phosphonate cluster across the Pantoea species complex is important for pathogenicity in onion.</title>
        <authorList>
            <person name="Zhao M."/>
            <person name="Stice S."/>
            <person name="Shin G.Y."/>
            <person name="Coutinho T."/>
            <person name="Gitaitis R."/>
            <person name="Kvitko B."/>
            <person name="Dutta B."/>
        </authorList>
    </citation>
    <scope>NUCLEOTIDE SEQUENCE [LARGE SCALE GENOMIC DNA]</scope>
    <source>
        <strain evidence="4 5">BD 382</strain>
    </source>
</reference>
<sequence length="279" mass="31806">MAAIRHPVMRYHGGKFRLAPWIIEHFPPHRCYVEPFGGAASVLLQKPRSEAEVYNDLDEYVVNLFRVLRDPQMSRQLAEACMMTPFSRVEFQEAYEHTDEPVEQARRTIVRATMGFGSAGATKGRTGFRLDSRRNYATAQAVWSWAPANLIAVAERFAGVLVEKREAIQCMLDHDTPDTLHYVDPPYMHEVRVMASSYYRYEMDTAQHARLIDVLKALKGSVILSGYDTDLYNDMLKGWSKRVKTTAANGVSGSVKRTECLWIRLRTEEIACGTNFSFL</sequence>
<dbReference type="SUPFAM" id="SSF53335">
    <property type="entry name" value="S-adenosyl-L-methionine-dependent methyltransferases"/>
    <property type="match status" value="1"/>
</dbReference>
<evidence type="ECO:0000313" key="4">
    <source>
        <dbReference type="EMBL" id="MBW1259438.1"/>
    </source>
</evidence>
<dbReference type="PANTHER" id="PTHR30481">
    <property type="entry name" value="DNA ADENINE METHYLASE"/>
    <property type="match status" value="1"/>
</dbReference>
<dbReference type="Gene3D" id="3.40.50.150">
    <property type="entry name" value="Vaccinia Virus protein VP39"/>
    <property type="match status" value="2"/>
</dbReference>
<keyword evidence="1 4" id="KW-0489">Methyltransferase</keyword>
<dbReference type="PANTHER" id="PTHR30481:SF4">
    <property type="entry name" value="SITE-SPECIFIC DNA-METHYLTRANSFERASE (ADENINE-SPECIFIC)"/>
    <property type="match status" value="1"/>
</dbReference>
<dbReference type="InterPro" id="IPR012327">
    <property type="entry name" value="MeTrfase_D12"/>
</dbReference>
<keyword evidence="2" id="KW-0808">Transferase</keyword>
<dbReference type="GO" id="GO:0008168">
    <property type="term" value="F:methyltransferase activity"/>
    <property type="evidence" value="ECO:0007669"/>
    <property type="project" value="UniProtKB-KW"/>
</dbReference>
<dbReference type="EMBL" id="JAHVXZ010000016">
    <property type="protein sequence ID" value="MBW1259438.1"/>
    <property type="molecule type" value="Genomic_DNA"/>
</dbReference>
<comment type="caution">
    <text evidence="4">The sequence shown here is derived from an EMBL/GenBank/DDBJ whole genome shotgun (WGS) entry which is preliminary data.</text>
</comment>
<dbReference type="Proteomes" id="UP001197236">
    <property type="component" value="Unassembled WGS sequence"/>
</dbReference>
<dbReference type="RefSeq" id="WP_029571062.1">
    <property type="nucleotide sequence ID" value="NZ_CP193912.1"/>
</dbReference>
<organism evidence="4 5">
    <name type="scientific">Pantoea allii</name>
    <dbReference type="NCBI Taxonomy" id="574096"/>
    <lineage>
        <taxon>Bacteria</taxon>
        <taxon>Pseudomonadati</taxon>
        <taxon>Pseudomonadota</taxon>
        <taxon>Gammaproteobacteria</taxon>
        <taxon>Enterobacterales</taxon>
        <taxon>Erwiniaceae</taxon>
        <taxon>Pantoea</taxon>
    </lineage>
</organism>
<evidence type="ECO:0000256" key="2">
    <source>
        <dbReference type="ARBA" id="ARBA00022679"/>
    </source>
</evidence>
<evidence type="ECO:0000256" key="1">
    <source>
        <dbReference type="ARBA" id="ARBA00022603"/>
    </source>
</evidence>
<name>A0ABS6VJG1_9GAMM</name>
<proteinExistence type="predicted"/>
<dbReference type="PIRSF" id="PIRSF000398">
    <property type="entry name" value="M_m6A_EcoRV"/>
    <property type="match status" value="1"/>
</dbReference>
<dbReference type="Pfam" id="PF02086">
    <property type="entry name" value="MethyltransfD12"/>
    <property type="match status" value="1"/>
</dbReference>
<evidence type="ECO:0000313" key="5">
    <source>
        <dbReference type="Proteomes" id="UP001197236"/>
    </source>
</evidence>
<dbReference type="GO" id="GO:0032259">
    <property type="term" value="P:methylation"/>
    <property type="evidence" value="ECO:0007669"/>
    <property type="project" value="UniProtKB-KW"/>
</dbReference>
<protein>
    <submittedName>
        <fullName evidence="4">DNA adenine methylase</fullName>
    </submittedName>
</protein>
<keyword evidence="5" id="KW-1185">Reference proteome</keyword>
<gene>
    <name evidence="4" type="ORF">KYI95_19895</name>
</gene>
<dbReference type="PRINTS" id="PR00505">
    <property type="entry name" value="D12N6MTFRASE"/>
</dbReference>
<dbReference type="InterPro" id="IPR029063">
    <property type="entry name" value="SAM-dependent_MTases_sf"/>
</dbReference>
<dbReference type="InterPro" id="IPR012263">
    <property type="entry name" value="M_m6A_EcoRV"/>
</dbReference>